<dbReference type="Proteomes" id="UP000253141">
    <property type="component" value="Unassembled WGS sequence"/>
</dbReference>
<organism evidence="1 2">
    <name type="scientific">Runella aurantiaca</name>
    <dbReference type="NCBI Taxonomy" id="2282308"/>
    <lineage>
        <taxon>Bacteria</taxon>
        <taxon>Pseudomonadati</taxon>
        <taxon>Bacteroidota</taxon>
        <taxon>Cytophagia</taxon>
        <taxon>Cytophagales</taxon>
        <taxon>Spirosomataceae</taxon>
        <taxon>Runella</taxon>
    </lineage>
</organism>
<keyword evidence="1" id="KW-0238">DNA-binding</keyword>
<name>A0A369I7K5_9BACT</name>
<evidence type="ECO:0000313" key="1">
    <source>
        <dbReference type="EMBL" id="RDB05608.1"/>
    </source>
</evidence>
<dbReference type="RefSeq" id="WP_114461612.1">
    <property type="nucleotide sequence ID" value="NZ_QPIW01000009.1"/>
</dbReference>
<sequence>MQTSSVTLESLYAELQAVKALLQKPAPSISSNEEDQLLTPTEVCKLLKISRSQFERMKNNGFIQVARNLKDPKSRKIYVSRIELFKTFRKDFSDQTAL</sequence>
<reference evidence="1 2" key="1">
    <citation type="submission" date="2018-07" db="EMBL/GenBank/DDBJ databases">
        <title>Genome analysis of Runella aurantiaca.</title>
        <authorList>
            <person name="Yang X."/>
        </authorList>
    </citation>
    <scope>NUCLEOTIDE SEQUENCE [LARGE SCALE GENOMIC DNA]</scope>
    <source>
        <strain evidence="1 2">YX9</strain>
    </source>
</reference>
<gene>
    <name evidence="1" type="ORF">DVG78_13610</name>
</gene>
<dbReference type="AlphaFoldDB" id="A0A369I7K5"/>
<proteinExistence type="predicted"/>
<protein>
    <submittedName>
        <fullName evidence="1">DNA-binding protein</fullName>
    </submittedName>
</protein>
<dbReference type="GO" id="GO:0003677">
    <property type="term" value="F:DNA binding"/>
    <property type="evidence" value="ECO:0007669"/>
    <property type="project" value="UniProtKB-KW"/>
</dbReference>
<comment type="caution">
    <text evidence="1">The sequence shown here is derived from an EMBL/GenBank/DDBJ whole genome shotgun (WGS) entry which is preliminary data.</text>
</comment>
<accession>A0A369I7K5</accession>
<dbReference type="OrthoDB" id="1099804at2"/>
<dbReference type="EMBL" id="QPIW01000009">
    <property type="protein sequence ID" value="RDB05608.1"/>
    <property type="molecule type" value="Genomic_DNA"/>
</dbReference>
<keyword evidence="2" id="KW-1185">Reference proteome</keyword>
<evidence type="ECO:0000313" key="2">
    <source>
        <dbReference type="Proteomes" id="UP000253141"/>
    </source>
</evidence>